<dbReference type="AlphaFoldDB" id="A0A2J6RU30"/>
<proteinExistence type="predicted"/>
<keyword evidence="3" id="KW-1185">Reference proteome</keyword>
<reference evidence="2 3" key="1">
    <citation type="submission" date="2016-04" db="EMBL/GenBank/DDBJ databases">
        <title>A degradative enzymes factory behind the ericoid mycorrhizal symbiosis.</title>
        <authorList>
            <consortium name="DOE Joint Genome Institute"/>
            <person name="Martino E."/>
            <person name="Morin E."/>
            <person name="Grelet G."/>
            <person name="Kuo A."/>
            <person name="Kohler A."/>
            <person name="Daghino S."/>
            <person name="Barry K."/>
            <person name="Choi C."/>
            <person name="Cichocki N."/>
            <person name="Clum A."/>
            <person name="Copeland A."/>
            <person name="Hainaut M."/>
            <person name="Haridas S."/>
            <person name="Labutti K."/>
            <person name="Lindquist E."/>
            <person name="Lipzen A."/>
            <person name="Khouja H.-R."/>
            <person name="Murat C."/>
            <person name="Ohm R."/>
            <person name="Olson A."/>
            <person name="Spatafora J."/>
            <person name="Veneault-Fourrey C."/>
            <person name="Henrissat B."/>
            <person name="Grigoriev I."/>
            <person name="Martin F."/>
            <person name="Perotto S."/>
        </authorList>
    </citation>
    <scope>NUCLEOTIDE SEQUENCE [LARGE SCALE GENOMIC DNA]</scope>
    <source>
        <strain evidence="2 3">F</strain>
    </source>
</reference>
<dbReference type="EMBL" id="KZ613943">
    <property type="protein sequence ID" value="PMD42024.1"/>
    <property type="molecule type" value="Genomic_DNA"/>
</dbReference>
<dbReference type="Proteomes" id="UP000235786">
    <property type="component" value="Unassembled WGS sequence"/>
</dbReference>
<dbReference type="OrthoDB" id="3580285at2759"/>
<name>A0A2J6RU30_HYAVF</name>
<evidence type="ECO:0000313" key="3">
    <source>
        <dbReference type="Proteomes" id="UP000235786"/>
    </source>
</evidence>
<evidence type="ECO:0000256" key="1">
    <source>
        <dbReference type="SAM" id="MobiDB-lite"/>
    </source>
</evidence>
<sequence>MSSRYASKRKGGGKIEYPGLWSEWAWSDEHQCYYRARLIGPEDYEYDYDQVKAKETPRTVPSPDSTLPQASTGLYPSSANYTTRSTADVDDLTESLAQTHLGQSSATKSQPQTAQTRYCDSYSAAQTYSSPNQAPTQNFQNYSGPSSSYAQASINYTSVPYSTSAIEWSNHIQTRDPYTDREEFDPHYKVHGARAFEWGKIFVALPCSSVDSQLASHISLLSEDVESDD</sequence>
<evidence type="ECO:0000313" key="2">
    <source>
        <dbReference type="EMBL" id="PMD42024.1"/>
    </source>
</evidence>
<feature type="compositionally biased region" description="Polar residues" evidence="1">
    <location>
        <begin position="62"/>
        <end position="86"/>
    </location>
</feature>
<accession>A0A2J6RU30</accession>
<organism evidence="2 3">
    <name type="scientific">Hyaloscypha variabilis (strain UAMH 11265 / GT02V1 / F)</name>
    <name type="common">Meliniomyces variabilis</name>
    <dbReference type="NCBI Taxonomy" id="1149755"/>
    <lineage>
        <taxon>Eukaryota</taxon>
        <taxon>Fungi</taxon>
        <taxon>Dikarya</taxon>
        <taxon>Ascomycota</taxon>
        <taxon>Pezizomycotina</taxon>
        <taxon>Leotiomycetes</taxon>
        <taxon>Helotiales</taxon>
        <taxon>Hyaloscyphaceae</taxon>
        <taxon>Hyaloscypha</taxon>
        <taxon>Hyaloscypha variabilis</taxon>
    </lineage>
</organism>
<feature type="region of interest" description="Disordered" evidence="1">
    <location>
        <begin position="54"/>
        <end position="87"/>
    </location>
</feature>
<gene>
    <name evidence="2" type="ORF">L207DRAFT_305321</name>
</gene>
<protein>
    <submittedName>
        <fullName evidence="2">Uncharacterized protein</fullName>
    </submittedName>
</protein>